<dbReference type="AlphaFoldDB" id="E4ZJG1"/>
<proteinExistence type="predicted"/>
<dbReference type="EMBL" id="FP929072">
    <property type="protein sequence ID" value="CBX91592.1"/>
    <property type="molecule type" value="Genomic_DNA"/>
</dbReference>
<dbReference type="GeneID" id="13287832"/>
<dbReference type="VEuPathDB" id="FungiDB:LEMA_uP071000.1"/>
<dbReference type="Proteomes" id="UP000002668">
    <property type="component" value="Genome"/>
</dbReference>
<reference evidence="2" key="1">
    <citation type="journal article" date="2011" name="Nat. Commun.">
        <title>Effector diversification within compartments of the Leptosphaeria maculans genome affected by Repeat-Induced Point mutations.</title>
        <authorList>
            <person name="Rouxel T."/>
            <person name="Grandaubert J."/>
            <person name="Hane J.K."/>
            <person name="Hoede C."/>
            <person name="van de Wouw A.P."/>
            <person name="Couloux A."/>
            <person name="Dominguez V."/>
            <person name="Anthouard V."/>
            <person name="Bally P."/>
            <person name="Bourras S."/>
            <person name="Cozijnsen A.J."/>
            <person name="Ciuffetti L.M."/>
            <person name="Degrave A."/>
            <person name="Dilmaghani A."/>
            <person name="Duret L."/>
            <person name="Fudal I."/>
            <person name="Goodwin S.B."/>
            <person name="Gout L."/>
            <person name="Glaser N."/>
            <person name="Linglin J."/>
            <person name="Kema G.H.J."/>
            <person name="Lapalu N."/>
            <person name="Lawrence C.B."/>
            <person name="May K."/>
            <person name="Meyer M."/>
            <person name="Ollivier B."/>
            <person name="Poulain J."/>
            <person name="Schoch C.L."/>
            <person name="Simon A."/>
            <person name="Spatafora J.W."/>
            <person name="Stachowiak A."/>
            <person name="Turgeon B.G."/>
            <person name="Tyler B.M."/>
            <person name="Vincent D."/>
            <person name="Weissenbach J."/>
            <person name="Amselem J."/>
            <person name="Quesneville H."/>
            <person name="Oliver R.P."/>
            <person name="Wincker P."/>
            <person name="Balesdent M.-H."/>
            <person name="Howlett B.J."/>
        </authorList>
    </citation>
    <scope>NUCLEOTIDE SEQUENCE [LARGE SCALE GENOMIC DNA]</scope>
    <source>
        <strain evidence="2">JN3 / isolate v23.1.3 / race Av1-4-5-6-7-8</strain>
    </source>
</reference>
<dbReference type="InParanoid" id="E4ZJG1"/>
<dbReference type="HOGENOM" id="CLU_3032791_0_0_1"/>
<organism evidence="2">
    <name type="scientific">Leptosphaeria maculans (strain JN3 / isolate v23.1.3 / race Av1-4-5-6-7-8)</name>
    <name type="common">Blackleg fungus</name>
    <name type="synonym">Phoma lingam</name>
    <dbReference type="NCBI Taxonomy" id="985895"/>
    <lineage>
        <taxon>Eukaryota</taxon>
        <taxon>Fungi</taxon>
        <taxon>Dikarya</taxon>
        <taxon>Ascomycota</taxon>
        <taxon>Pezizomycotina</taxon>
        <taxon>Dothideomycetes</taxon>
        <taxon>Pleosporomycetidae</taxon>
        <taxon>Pleosporales</taxon>
        <taxon>Pleosporineae</taxon>
        <taxon>Leptosphaeriaceae</taxon>
        <taxon>Plenodomus</taxon>
        <taxon>Plenodomus lingam/Leptosphaeria maculans species complex</taxon>
    </lineage>
</organism>
<accession>E4ZJG1</accession>
<sequence length="55" mass="6757">MLPRPRELFFMETARWLDVIPDALERFWLRQLSFCTCISLVFVCCRHDSMFLVMW</sequence>
<evidence type="ECO:0000313" key="1">
    <source>
        <dbReference type="EMBL" id="CBX91592.1"/>
    </source>
</evidence>
<evidence type="ECO:0000313" key="2">
    <source>
        <dbReference type="Proteomes" id="UP000002668"/>
    </source>
</evidence>
<gene>
    <name evidence="1" type="ORF">LEMA_uP071000.1</name>
</gene>
<keyword evidence="2" id="KW-1185">Reference proteome</keyword>
<name>E4ZJG1_LEPMJ</name>
<protein>
    <submittedName>
        <fullName evidence="1">Predicted protein</fullName>
    </submittedName>
</protein>